<name>A0ABT1WL97_9LACT</name>
<evidence type="ECO:0000313" key="4">
    <source>
        <dbReference type="Proteomes" id="UP001059480"/>
    </source>
</evidence>
<gene>
    <name evidence="3" type="ORF">NPA36_01570</name>
</gene>
<feature type="transmembrane region" description="Helical" evidence="2">
    <location>
        <begin position="277"/>
        <end position="297"/>
    </location>
</feature>
<feature type="region of interest" description="Disordered" evidence="1">
    <location>
        <begin position="48"/>
        <end position="80"/>
    </location>
</feature>
<reference evidence="3" key="1">
    <citation type="submission" date="2022-07" db="EMBL/GenBank/DDBJ databases">
        <authorList>
            <person name="Jung M.-Y."/>
            <person name="Lee M."/>
        </authorList>
    </citation>
    <scope>NUCLEOTIDE SEQUENCE</scope>
    <source>
        <strain evidence="3">S8</strain>
    </source>
</reference>
<feature type="transmembrane region" description="Helical" evidence="2">
    <location>
        <begin position="128"/>
        <end position="148"/>
    </location>
</feature>
<evidence type="ECO:0000313" key="3">
    <source>
        <dbReference type="EMBL" id="MCQ9209256.1"/>
    </source>
</evidence>
<feature type="compositionally biased region" description="Basic and acidic residues" evidence="1">
    <location>
        <begin position="68"/>
        <end position="80"/>
    </location>
</feature>
<dbReference type="Proteomes" id="UP001059480">
    <property type="component" value="Unassembled WGS sequence"/>
</dbReference>
<organism evidence="3 4">
    <name type="scientific">Granulicatella seriolae</name>
    <dbReference type="NCBI Taxonomy" id="2967226"/>
    <lineage>
        <taxon>Bacteria</taxon>
        <taxon>Bacillati</taxon>
        <taxon>Bacillota</taxon>
        <taxon>Bacilli</taxon>
        <taxon>Lactobacillales</taxon>
        <taxon>Carnobacteriaceae</taxon>
        <taxon>Granulicatella</taxon>
    </lineage>
</organism>
<comment type="caution">
    <text evidence="3">The sequence shown here is derived from an EMBL/GenBank/DDBJ whole genome shotgun (WGS) entry which is preliminary data.</text>
</comment>
<feature type="transmembrane region" description="Helical" evidence="2">
    <location>
        <begin position="239"/>
        <end position="265"/>
    </location>
</feature>
<sequence>MKTCPFCHQEIDEFETICPHCGMSLTEEEITDHAAYQPSLFEATTAELDNEPSTDEINESSTPVNAAETEKKVEKEENRKDKEFRMKNNPAPYFSLLGKITKFFTYFFEKLISPSDQFKRRRSNNGSYGYISFVIASFLSSFIVTRLVETAFSRYTLLSQISILPSLVNGPNYILLFIKLLVFFIIVYLAFPTIAFFIKRVLLKRHHIFHYWVTQYAGLNASGFIILLVAFLFSVVAPFSLAMVIIFLFTLHILSLIISFVASFYRTINDSKIDTIYLCLLGLSIEFFIIFSLSALLF</sequence>
<reference evidence="3" key="2">
    <citation type="journal article" date="2023" name="Curr. Microbiol.">
        <title>Granulicatella seriolae sp. nov., a Novel Facultative Anaerobe Isolated from Yellowtail Marine Fish.</title>
        <authorList>
            <person name="Lee M."/>
            <person name="Choi Y.J."/>
            <person name="Farooq A."/>
            <person name="Jeong J.B."/>
            <person name="Jung M.Y."/>
        </authorList>
    </citation>
    <scope>NUCLEOTIDE SEQUENCE</scope>
    <source>
        <strain evidence="3">S8</strain>
    </source>
</reference>
<protein>
    <submittedName>
        <fullName evidence="3">Zinc ribbon domain-containing protein</fullName>
    </submittedName>
</protein>
<keyword evidence="4" id="KW-1185">Reference proteome</keyword>
<keyword evidence="2" id="KW-1133">Transmembrane helix</keyword>
<feature type="transmembrane region" description="Helical" evidence="2">
    <location>
        <begin position="209"/>
        <end position="233"/>
    </location>
</feature>
<proteinExistence type="predicted"/>
<keyword evidence="2" id="KW-0472">Membrane</keyword>
<evidence type="ECO:0000256" key="2">
    <source>
        <dbReference type="SAM" id="Phobius"/>
    </source>
</evidence>
<dbReference type="EMBL" id="JANHNZ010000001">
    <property type="protein sequence ID" value="MCQ9209256.1"/>
    <property type="molecule type" value="Genomic_DNA"/>
</dbReference>
<accession>A0ABT1WL97</accession>
<evidence type="ECO:0000256" key="1">
    <source>
        <dbReference type="SAM" id="MobiDB-lite"/>
    </source>
</evidence>
<feature type="compositionally biased region" description="Acidic residues" evidence="1">
    <location>
        <begin position="48"/>
        <end position="58"/>
    </location>
</feature>
<dbReference type="RefSeq" id="WP_256944361.1">
    <property type="nucleotide sequence ID" value="NZ_JANHNZ010000001.1"/>
</dbReference>
<keyword evidence="2" id="KW-0812">Transmembrane</keyword>
<feature type="transmembrane region" description="Helical" evidence="2">
    <location>
        <begin position="173"/>
        <end position="197"/>
    </location>
</feature>
<reference evidence="3" key="3">
    <citation type="journal article" date="2023" name="Microbiol. Resour. Announc.">
        <title>Draft Genome Sequence of Granulicatella sp. Strain S8, Isolated from a Marine Fish, Seriola quinqueradiata.</title>
        <authorList>
            <person name="Lee M."/>
            <person name="Farooq A."/>
            <person name="Jeong J.B."/>
            <person name="Jung M.Y."/>
        </authorList>
    </citation>
    <scope>NUCLEOTIDE SEQUENCE</scope>
    <source>
        <strain evidence="3">S8</strain>
    </source>
</reference>